<evidence type="ECO:0000256" key="1">
    <source>
        <dbReference type="SAM" id="MobiDB-lite"/>
    </source>
</evidence>
<keyword evidence="3" id="KW-1185">Reference proteome</keyword>
<dbReference type="RefSeq" id="XP_044551172.1">
    <property type="nucleotide sequence ID" value="XM_044690828.1"/>
</dbReference>
<dbReference type="EMBL" id="PYSW02000013">
    <property type="protein sequence ID" value="KAG2387180.1"/>
    <property type="molecule type" value="Genomic_DNA"/>
</dbReference>
<feature type="compositionally biased region" description="Low complexity" evidence="1">
    <location>
        <begin position="9"/>
        <end position="23"/>
    </location>
</feature>
<evidence type="ECO:0000313" key="2">
    <source>
        <dbReference type="EMBL" id="KAG2387180.1"/>
    </source>
</evidence>
<feature type="compositionally biased region" description="Acidic residues" evidence="1">
    <location>
        <begin position="144"/>
        <end position="155"/>
    </location>
</feature>
<gene>
    <name evidence="2" type="ORF">C9374_001512</name>
</gene>
<dbReference type="Proteomes" id="UP000816034">
    <property type="component" value="Unassembled WGS sequence"/>
</dbReference>
<reference evidence="2 3" key="1">
    <citation type="journal article" date="2018" name="BMC Genomics">
        <title>The genome of Naegleria lovaniensis, the basis for a comparative approach to unravel pathogenicity factors of the human pathogenic amoeba N. fowleri.</title>
        <authorList>
            <person name="Liechti N."/>
            <person name="Schurch N."/>
            <person name="Bruggmann R."/>
            <person name="Wittwer M."/>
        </authorList>
    </citation>
    <scope>NUCLEOTIDE SEQUENCE [LARGE SCALE GENOMIC DNA]</scope>
    <source>
        <strain evidence="2 3">ATCC 30569</strain>
    </source>
</reference>
<feature type="region of interest" description="Disordered" evidence="1">
    <location>
        <begin position="102"/>
        <end position="169"/>
    </location>
</feature>
<dbReference type="GeneID" id="68093968"/>
<feature type="region of interest" description="Disordered" evidence="1">
    <location>
        <begin position="1"/>
        <end position="32"/>
    </location>
</feature>
<dbReference type="AlphaFoldDB" id="A0AA88GUK1"/>
<protein>
    <submittedName>
        <fullName evidence="2">Uncharacterized protein</fullName>
    </submittedName>
</protein>
<sequence length="169" mass="19254">MKETKSNKSETNASFNNNNNKHATSSEKHEQVLAITKIRPRRKTFEKANSILHSQMKIPKAFAKKKTLLDQSAEMPTFRLTSVPHQSLMKIGRLYQESDPASKMYPKGFKDASQIQAPKRGRGVKSIEEIELEQGDSDTSFYTSDEEESPSESEEERALKPLPKKRVKQ</sequence>
<name>A0AA88GUK1_NAELO</name>
<proteinExistence type="predicted"/>
<evidence type="ECO:0000313" key="3">
    <source>
        <dbReference type="Proteomes" id="UP000816034"/>
    </source>
</evidence>
<accession>A0AA88GUK1</accession>
<comment type="caution">
    <text evidence="2">The sequence shown here is derived from an EMBL/GenBank/DDBJ whole genome shotgun (WGS) entry which is preliminary data.</text>
</comment>
<organism evidence="2 3">
    <name type="scientific">Naegleria lovaniensis</name>
    <name type="common">Amoeba</name>
    <dbReference type="NCBI Taxonomy" id="51637"/>
    <lineage>
        <taxon>Eukaryota</taxon>
        <taxon>Discoba</taxon>
        <taxon>Heterolobosea</taxon>
        <taxon>Tetramitia</taxon>
        <taxon>Eutetramitia</taxon>
        <taxon>Vahlkampfiidae</taxon>
        <taxon>Naegleria</taxon>
    </lineage>
</organism>